<dbReference type="HOGENOM" id="CLU_3052461_0_0_1"/>
<keyword evidence="2" id="KW-1185">Reference proteome</keyword>
<sequence length="54" mass="6200">MRLEFLWKDGDNVKRSRGLIPVQDFILNCAEVLAVTDSGGILMLFREIRVDDSF</sequence>
<evidence type="ECO:0000313" key="1">
    <source>
        <dbReference type="EMBL" id="EFX74542.1"/>
    </source>
</evidence>
<gene>
    <name evidence="1" type="ORF">DAPPUDRAFT_251703</name>
</gene>
<protein>
    <submittedName>
        <fullName evidence="1">Uncharacterized protein</fullName>
    </submittedName>
</protein>
<evidence type="ECO:0000313" key="2">
    <source>
        <dbReference type="Proteomes" id="UP000000305"/>
    </source>
</evidence>
<reference evidence="1 2" key="1">
    <citation type="journal article" date="2011" name="Science">
        <title>The ecoresponsive genome of Daphnia pulex.</title>
        <authorList>
            <person name="Colbourne J.K."/>
            <person name="Pfrender M.E."/>
            <person name="Gilbert D."/>
            <person name="Thomas W.K."/>
            <person name="Tucker A."/>
            <person name="Oakley T.H."/>
            <person name="Tokishita S."/>
            <person name="Aerts A."/>
            <person name="Arnold G.J."/>
            <person name="Basu M.K."/>
            <person name="Bauer D.J."/>
            <person name="Caceres C.E."/>
            <person name="Carmel L."/>
            <person name="Casola C."/>
            <person name="Choi J.H."/>
            <person name="Detter J.C."/>
            <person name="Dong Q."/>
            <person name="Dusheyko S."/>
            <person name="Eads B.D."/>
            <person name="Frohlich T."/>
            <person name="Geiler-Samerotte K.A."/>
            <person name="Gerlach D."/>
            <person name="Hatcher P."/>
            <person name="Jogdeo S."/>
            <person name="Krijgsveld J."/>
            <person name="Kriventseva E.V."/>
            <person name="Kultz D."/>
            <person name="Laforsch C."/>
            <person name="Lindquist E."/>
            <person name="Lopez J."/>
            <person name="Manak J.R."/>
            <person name="Muller J."/>
            <person name="Pangilinan J."/>
            <person name="Patwardhan R.P."/>
            <person name="Pitluck S."/>
            <person name="Pritham E.J."/>
            <person name="Rechtsteiner A."/>
            <person name="Rho M."/>
            <person name="Rogozin I.B."/>
            <person name="Sakarya O."/>
            <person name="Salamov A."/>
            <person name="Schaack S."/>
            <person name="Shapiro H."/>
            <person name="Shiga Y."/>
            <person name="Skalitzky C."/>
            <person name="Smith Z."/>
            <person name="Souvorov A."/>
            <person name="Sung W."/>
            <person name="Tang Z."/>
            <person name="Tsuchiya D."/>
            <person name="Tu H."/>
            <person name="Vos H."/>
            <person name="Wang M."/>
            <person name="Wolf Y.I."/>
            <person name="Yamagata H."/>
            <person name="Yamada T."/>
            <person name="Ye Y."/>
            <person name="Shaw J.R."/>
            <person name="Andrews J."/>
            <person name="Crease T.J."/>
            <person name="Tang H."/>
            <person name="Lucas S.M."/>
            <person name="Robertson H.M."/>
            <person name="Bork P."/>
            <person name="Koonin E.V."/>
            <person name="Zdobnov E.M."/>
            <person name="Grigoriev I.V."/>
            <person name="Lynch M."/>
            <person name="Boore J.L."/>
        </authorList>
    </citation>
    <scope>NUCLEOTIDE SEQUENCE [LARGE SCALE GENOMIC DNA]</scope>
</reference>
<dbReference type="EMBL" id="GL732582">
    <property type="protein sequence ID" value="EFX74542.1"/>
    <property type="molecule type" value="Genomic_DNA"/>
</dbReference>
<dbReference type="InParanoid" id="E9H0Y9"/>
<dbReference type="Proteomes" id="UP000000305">
    <property type="component" value="Unassembled WGS sequence"/>
</dbReference>
<dbReference type="KEGG" id="dpx:DAPPUDRAFT_251703"/>
<proteinExistence type="predicted"/>
<accession>E9H0Y9</accession>
<dbReference type="AlphaFoldDB" id="E9H0Y9"/>
<organism evidence="1 2">
    <name type="scientific">Daphnia pulex</name>
    <name type="common">Water flea</name>
    <dbReference type="NCBI Taxonomy" id="6669"/>
    <lineage>
        <taxon>Eukaryota</taxon>
        <taxon>Metazoa</taxon>
        <taxon>Ecdysozoa</taxon>
        <taxon>Arthropoda</taxon>
        <taxon>Crustacea</taxon>
        <taxon>Branchiopoda</taxon>
        <taxon>Diplostraca</taxon>
        <taxon>Cladocera</taxon>
        <taxon>Anomopoda</taxon>
        <taxon>Daphniidae</taxon>
        <taxon>Daphnia</taxon>
    </lineage>
</organism>
<name>E9H0Y9_DAPPU</name>